<protein>
    <submittedName>
        <fullName evidence="1">Uncharacterized protein</fullName>
    </submittedName>
</protein>
<keyword evidence="2" id="KW-1185">Reference proteome</keyword>
<accession>A0AAD4SLK3</accession>
<sequence>MLRSFSSMLSDAALQDEHKKWIRKQKKKDNADKLLSYASEYIKFWEGIVNKLDEDLQSGINQQKKRKGEFLELIHHEENEFQADNFVERKGEFEELNSKISSTGKHLDVLSERSTTYYETFRKVGISILDLQKEFFKLLPPEEKDLAKLWVKEAQGMQELVQKEKEKEKKARDICEASWSHVMGSSGSY</sequence>
<name>A0AAD4SLK3_9MAGN</name>
<dbReference type="AlphaFoldDB" id="A0AAD4SLK3"/>
<dbReference type="EMBL" id="JAJJMB010009541">
    <property type="protein sequence ID" value="KAI3913190.1"/>
    <property type="molecule type" value="Genomic_DNA"/>
</dbReference>
<reference evidence="1" key="1">
    <citation type="submission" date="2022-04" db="EMBL/GenBank/DDBJ databases">
        <title>A functionally conserved STORR gene fusion in Papaver species that diverged 16.8 million years ago.</title>
        <authorList>
            <person name="Catania T."/>
        </authorList>
    </citation>
    <scope>NUCLEOTIDE SEQUENCE</scope>
    <source>
        <strain evidence="1">S-188037</strain>
    </source>
</reference>
<evidence type="ECO:0000313" key="2">
    <source>
        <dbReference type="Proteomes" id="UP001202328"/>
    </source>
</evidence>
<evidence type="ECO:0000313" key="1">
    <source>
        <dbReference type="EMBL" id="KAI3913190.1"/>
    </source>
</evidence>
<dbReference type="Proteomes" id="UP001202328">
    <property type="component" value="Unassembled WGS sequence"/>
</dbReference>
<comment type="caution">
    <text evidence="1">The sequence shown here is derived from an EMBL/GenBank/DDBJ whole genome shotgun (WGS) entry which is preliminary data.</text>
</comment>
<organism evidence="1 2">
    <name type="scientific">Papaver atlanticum</name>
    <dbReference type="NCBI Taxonomy" id="357466"/>
    <lineage>
        <taxon>Eukaryota</taxon>
        <taxon>Viridiplantae</taxon>
        <taxon>Streptophyta</taxon>
        <taxon>Embryophyta</taxon>
        <taxon>Tracheophyta</taxon>
        <taxon>Spermatophyta</taxon>
        <taxon>Magnoliopsida</taxon>
        <taxon>Ranunculales</taxon>
        <taxon>Papaveraceae</taxon>
        <taxon>Papaveroideae</taxon>
        <taxon>Papaver</taxon>
    </lineage>
</organism>
<proteinExistence type="predicted"/>
<gene>
    <name evidence="1" type="ORF">MKW98_007206</name>
</gene>